<name>A0ABV7L4B0_9PROT</name>
<keyword evidence="9" id="KW-0966">Cell projection</keyword>
<comment type="similarity">
    <text evidence="8">Belongs to the FlgI family.</text>
</comment>
<evidence type="ECO:0000256" key="8">
    <source>
        <dbReference type="HAMAP-Rule" id="MF_00416"/>
    </source>
</evidence>
<gene>
    <name evidence="8" type="primary">flgI</name>
    <name evidence="9" type="ORF">ACFOGJ_19515</name>
</gene>
<dbReference type="Pfam" id="PF02119">
    <property type="entry name" value="FlgI"/>
    <property type="match status" value="2"/>
</dbReference>
<organism evidence="9 10">
    <name type="scientific">Marinibaculum pumilum</name>
    <dbReference type="NCBI Taxonomy" id="1766165"/>
    <lineage>
        <taxon>Bacteria</taxon>
        <taxon>Pseudomonadati</taxon>
        <taxon>Pseudomonadota</taxon>
        <taxon>Alphaproteobacteria</taxon>
        <taxon>Rhodospirillales</taxon>
        <taxon>Rhodospirillaceae</taxon>
        <taxon>Marinibaculum</taxon>
    </lineage>
</organism>
<evidence type="ECO:0000256" key="6">
    <source>
        <dbReference type="ARBA" id="ARBA00023143"/>
    </source>
</evidence>
<evidence type="ECO:0000256" key="2">
    <source>
        <dbReference type="ARBA" id="ARBA00004117"/>
    </source>
</evidence>
<protein>
    <recommendedName>
        <fullName evidence="3 8">Flagellar P-ring protein</fullName>
    </recommendedName>
    <alternativeName>
        <fullName evidence="7 8">Basal body P-ring protein</fullName>
    </alternativeName>
</protein>
<keyword evidence="9" id="KW-0969">Cilium</keyword>
<comment type="subcellular location">
    <subcellularLocation>
        <location evidence="2 8">Bacterial flagellum basal body</location>
    </subcellularLocation>
</comment>
<dbReference type="PRINTS" id="PR01010">
    <property type="entry name" value="FLGPRINGFLGI"/>
</dbReference>
<evidence type="ECO:0000256" key="7">
    <source>
        <dbReference type="ARBA" id="ARBA00032344"/>
    </source>
</evidence>
<keyword evidence="9" id="KW-0282">Flagellum</keyword>
<dbReference type="RefSeq" id="WP_379903642.1">
    <property type="nucleotide sequence ID" value="NZ_JBHRTR010000031.1"/>
</dbReference>
<dbReference type="PANTHER" id="PTHR30381:SF0">
    <property type="entry name" value="FLAGELLAR P-RING PROTEIN"/>
    <property type="match status" value="1"/>
</dbReference>
<comment type="subunit">
    <text evidence="8">The basal body constitutes a major portion of the flagellar organelle and consists of four rings (L,P,S, and M) mounted on a central rod.</text>
</comment>
<sequence length="455" mass="46698" precursor="true">MTRNASRTAKTEAAGRKPLRRVAALAAGLLVLALALPAGAATTRIKDIADFDGIRENMLIGYGLVVGLNGSGDSLRNAPFTRQSLENMLERMGVNIRGNTNFQTDNTATVMVTANLPPFARNGQRIDINVASLGDADSLMGGNLLVTPLIGADGEVYAVAQGPVTVGGFSAQGQGQTVTQNVPTSGRIPNGAIVEREVGFDLASLPGLRLSLRNPDLTTARRIAEAVNAALAGANARALDPSTVSLDVPPGERTDLVGMMVAIEQLQVTTDSPAKVVVNEATGVIVMGAAVRVDTVAIAQGNLTIRITETPQVSQPNPFAPGPGVVQGIAGIQGQANATGQVQTPRINPDGSPVRDSSGNVVFDSTTTAVPGTGLDAIQPQQGQISGGATTVVVPRTQIDITQDGTDKLTVVQAGVTLQQLVDGLNALGVGPRDMISILEAIKAAGALQADIEVI</sequence>
<keyword evidence="6 8" id="KW-0975">Bacterial flagellum</keyword>
<accession>A0ABV7L4B0</accession>
<proteinExistence type="inferred from homology"/>
<dbReference type="EMBL" id="JBHRTR010000031">
    <property type="protein sequence ID" value="MFC3229445.1"/>
    <property type="molecule type" value="Genomic_DNA"/>
</dbReference>
<keyword evidence="4 8" id="KW-0732">Signal</keyword>
<dbReference type="PANTHER" id="PTHR30381">
    <property type="entry name" value="FLAGELLAR P-RING PERIPLASMIC PROTEIN FLGI"/>
    <property type="match status" value="1"/>
</dbReference>
<reference evidence="10" key="1">
    <citation type="journal article" date="2019" name="Int. J. Syst. Evol. Microbiol.">
        <title>The Global Catalogue of Microorganisms (GCM) 10K type strain sequencing project: providing services to taxonomists for standard genome sequencing and annotation.</title>
        <authorList>
            <consortium name="The Broad Institute Genomics Platform"/>
            <consortium name="The Broad Institute Genome Sequencing Center for Infectious Disease"/>
            <person name="Wu L."/>
            <person name="Ma J."/>
        </authorList>
    </citation>
    <scope>NUCLEOTIDE SEQUENCE [LARGE SCALE GENOMIC DNA]</scope>
    <source>
        <strain evidence="10">KCTC 42964</strain>
    </source>
</reference>
<evidence type="ECO:0000256" key="3">
    <source>
        <dbReference type="ARBA" id="ARBA00019515"/>
    </source>
</evidence>
<comment type="caution">
    <text evidence="9">The sequence shown here is derived from an EMBL/GenBank/DDBJ whole genome shotgun (WGS) entry which is preliminary data.</text>
</comment>
<dbReference type="HAMAP" id="MF_00416">
    <property type="entry name" value="FlgI"/>
    <property type="match status" value="1"/>
</dbReference>
<evidence type="ECO:0000256" key="4">
    <source>
        <dbReference type="ARBA" id="ARBA00022729"/>
    </source>
</evidence>
<comment type="function">
    <text evidence="1 8">Assembles around the rod to form the L-ring and probably protects the motor/basal body from shearing forces during rotation.</text>
</comment>
<dbReference type="Proteomes" id="UP001595528">
    <property type="component" value="Unassembled WGS sequence"/>
</dbReference>
<evidence type="ECO:0000256" key="1">
    <source>
        <dbReference type="ARBA" id="ARBA00002591"/>
    </source>
</evidence>
<evidence type="ECO:0000313" key="9">
    <source>
        <dbReference type="EMBL" id="MFC3229445.1"/>
    </source>
</evidence>
<evidence type="ECO:0000256" key="5">
    <source>
        <dbReference type="ARBA" id="ARBA00022764"/>
    </source>
</evidence>
<dbReference type="NCBIfam" id="NF003676">
    <property type="entry name" value="PRK05303.1"/>
    <property type="match status" value="1"/>
</dbReference>
<evidence type="ECO:0000313" key="10">
    <source>
        <dbReference type="Proteomes" id="UP001595528"/>
    </source>
</evidence>
<dbReference type="InterPro" id="IPR001782">
    <property type="entry name" value="Flag_FlgI"/>
</dbReference>
<feature type="chain" id="PRO_5044936094" description="Flagellar P-ring protein" evidence="8">
    <location>
        <begin position="41"/>
        <end position="455"/>
    </location>
</feature>
<keyword evidence="10" id="KW-1185">Reference proteome</keyword>
<feature type="signal peptide" evidence="8">
    <location>
        <begin position="1"/>
        <end position="40"/>
    </location>
</feature>
<keyword evidence="5" id="KW-0574">Periplasm</keyword>